<sequence>MDSTKSQQSAFLIESRKLLRISYVGLQHSTYNSSLALALSPSHALFEWIVDSGLYRFSSTNGWMRVAEEKPFGQSSESSAALTKSLKRT</sequence>
<keyword evidence="2" id="KW-1185">Reference proteome</keyword>
<name>A0ACB7Y582_9ERIC</name>
<reference evidence="1 2" key="1">
    <citation type="journal article" date="2021" name="Hortic Res">
        <title>High-quality reference genome and annotation aids understanding of berry development for evergreen blueberry (Vaccinium darrowii).</title>
        <authorList>
            <person name="Yu J."/>
            <person name="Hulse-Kemp A.M."/>
            <person name="Babiker E."/>
            <person name="Staton M."/>
        </authorList>
    </citation>
    <scope>NUCLEOTIDE SEQUENCE [LARGE SCALE GENOMIC DNA]</scope>
    <source>
        <strain evidence="2">cv. NJ 8807/NJ 8810</strain>
        <tissue evidence="1">Young leaf</tissue>
    </source>
</reference>
<dbReference type="Proteomes" id="UP000828048">
    <property type="component" value="Chromosome 5"/>
</dbReference>
<evidence type="ECO:0000313" key="2">
    <source>
        <dbReference type="Proteomes" id="UP000828048"/>
    </source>
</evidence>
<protein>
    <submittedName>
        <fullName evidence="1">Uncharacterized protein</fullName>
    </submittedName>
</protein>
<evidence type="ECO:0000313" key="1">
    <source>
        <dbReference type="EMBL" id="KAH7848165.1"/>
    </source>
</evidence>
<proteinExistence type="predicted"/>
<organism evidence="1 2">
    <name type="scientific">Vaccinium darrowii</name>
    <dbReference type="NCBI Taxonomy" id="229202"/>
    <lineage>
        <taxon>Eukaryota</taxon>
        <taxon>Viridiplantae</taxon>
        <taxon>Streptophyta</taxon>
        <taxon>Embryophyta</taxon>
        <taxon>Tracheophyta</taxon>
        <taxon>Spermatophyta</taxon>
        <taxon>Magnoliopsida</taxon>
        <taxon>eudicotyledons</taxon>
        <taxon>Gunneridae</taxon>
        <taxon>Pentapetalae</taxon>
        <taxon>asterids</taxon>
        <taxon>Ericales</taxon>
        <taxon>Ericaceae</taxon>
        <taxon>Vaccinioideae</taxon>
        <taxon>Vaccinieae</taxon>
        <taxon>Vaccinium</taxon>
    </lineage>
</organism>
<dbReference type="EMBL" id="CM037155">
    <property type="protein sequence ID" value="KAH7848165.1"/>
    <property type="molecule type" value="Genomic_DNA"/>
</dbReference>
<accession>A0ACB7Y582</accession>
<gene>
    <name evidence="1" type="ORF">Vadar_034565</name>
</gene>
<comment type="caution">
    <text evidence="1">The sequence shown here is derived from an EMBL/GenBank/DDBJ whole genome shotgun (WGS) entry which is preliminary data.</text>
</comment>